<sequence>MVKNRLQELINQSNYKSYLRIDLSKFKDKIAKGTTLYLREIRKFLIEGEMRKYDTEIARNSRLIAEKLRPARPGGMHPLVDLSKRNSQSNWRDLQASRKAIRSCKEPFMAALANLHGLFGPQNIFKTSFTTMLCHISFKYKEKLLEPFSPGQLVEELEKLQPHLEELAKYLRKANNAWADPSLPYNLVYELNQFRLRQAEMFGDFQAFKTYMSKVIQSEHYKSFQTELKSPKEIAGYELQLIQLPGDAQTFKSIVQLPGDDIFDFTENLQVREWALSNTEKRLATATKAWELRENLLLLYTPQGLDFISQNVITIKKYCKQYRKLIK</sequence>
<evidence type="ECO:0000313" key="2">
    <source>
        <dbReference type="Proteomes" id="UP001164743"/>
    </source>
</evidence>
<gene>
    <name evidence="1" type="ORF">PtA15_10A559</name>
</gene>
<dbReference type="EMBL" id="CP110430">
    <property type="protein sequence ID" value="WAQ89135.1"/>
    <property type="molecule type" value="Genomic_DNA"/>
</dbReference>
<name>A0ABY7CZC1_9BASI</name>
<evidence type="ECO:0008006" key="3">
    <source>
        <dbReference type="Google" id="ProtNLM"/>
    </source>
</evidence>
<accession>A0ABY7CZC1</accession>
<protein>
    <recommendedName>
        <fullName evidence="3">Ras-GEF domain-containing protein</fullName>
    </recommendedName>
</protein>
<dbReference type="GeneID" id="77801641"/>
<dbReference type="Proteomes" id="UP001164743">
    <property type="component" value="Chromosome 10A"/>
</dbReference>
<dbReference type="RefSeq" id="XP_053024690.1">
    <property type="nucleotide sequence ID" value="XM_053160746.1"/>
</dbReference>
<evidence type="ECO:0000313" key="1">
    <source>
        <dbReference type="EMBL" id="WAQ89135.1"/>
    </source>
</evidence>
<organism evidence="1 2">
    <name type="scientific">Puccinia triticina</name>
    <dbReference type="NCBI Taxonomy" id="208348"/>
    <lineage>
        <taxon>Eukaryota</taxon>
        <taxon>Fungi</taxon>
        <taxon>Dikarya</taxon>
        <taxon>Basidiomycota</taxon>
        <taxon>Pucciniomycotina</taxon>
        <taxon>Pucciniomycetes</taxon>
        <taxon>Pucciniales</taxon>
        <taxon>Pucciniaceae</taxon>
        <taxon>Puccinia</taxon>
    </lineage>
</organism>
<reference evidence="1" key="1">
    <citation type="submission" date="2022-10" db="EMBL/GenBank/DDBJ databases">
        <title>Puccinia triticina Genome sequencing and assembly.</title>
        <authorList>
            <person name="Li C."/>
        </authorList>
    </citation>
    <scope>NUCLEOTIDE SEQUENCE</scope>
    <source>
        <strain evidence="1">Pt15</strain>
    </source>
</reference>
<keyword evidence="2" id="KW-1185">Reference proteome</keyword>
<proteinExistence type="predicted"/>